<comment type="caution">
    <text evidence="1">The sequence shown here is derived from an EMBL/GenBank/DDBJ whole genome shotgun (WGS) entry which is preliminary data.</text>
</comment>
<evidence type="ECO:0000313" key="7">
    <source>
        <dbReference type="Proteomes" id="UP000285109"/>
    </source>
</evidence>
<dbReference type="EMBL" id="QRQK01000015">
    <property type="protein sequence ID" value="RHM96566.1"/>
    <property type="molecule type" value="Genomic_DNA"/>
</dbReference>
<dbReference type="InterPro" id="IPR001544">
    <property type="entry name" value="Aminotrans_IV"/>
</dbReference>
<dbReference type="Proteomes" id="UP000260780">
    <property type="component" value="Unassembled WGS sequence"/>
</dbReference>
<name>A0A3E4N3C7_9BACT</name>
<evidence type="ECO:0000313" key="1">
    <source>
        <dbReference type="EMBL" id="RGK56518.1"/>
    </source>
</evidence>
<dbReference type="InterPro" id="IPR036038">
    <property type="entry name" value="Aminotransferase-like"/>
</dbReference>
<proteinExistence type="predicted"/>
<evidence type="ECO:0000313" key="4">
    <source>
        <dbReference type="EMBL" id="RHM96566.1"/>
    </source>
</evidence>
<dbReference type="EMBL" id="QRUY01000001">
    <property type="protein sequence ID" value="RGS10739.1"/>
    <property type="molecule type" value="Genomic_DNA"/>
</dbReference>
<evidence type="ECO:0000313" key="5">
    <source>
        <dbReference type="Proteomes" id="UP000260780"/>
    </source>
</evidence>
<protein>
    <submittedName>
        <fullName evidence="1">4-amino-4-deoxychorismate lyase</fullName>
    </submittedName>
</protein>
<dbReference type="InterPro" id="IPR043131">
    <property type="entry name" value="BCAT-like_N"/>
</dbReference>
<evidence type="ECO:0000313" key="6">
    <source>
        <dbReference type="Proteomes" id="UP000260862"/>
    </source>
</evidence>
<dbReference type="SUPFAM" id="SSF56752">
    <property type="entry name" value="D-aminoacid aminotransferase-like PLP-dependent enzymes"/>
    <property type="match status" value="1"/>
</dbReference>
<dbReference type="Pfam" id="PF01063">
    <property type="entry name" value="Aminotran_4"/>
    <property type="match status" value="1"/>
</dbReference>
<dbReference type="RefSeq" id="WP_117672071.1">
    <property type="nucleotide sequence ID" value="NZ_CABOGR010000010.1"/>
</dbReference>
<dbReference type="InterPro" id="IPR043132">
    <property type="entry name" value="BCAT-like_C"/>
</dbReference>
<dbReference type="EMBL" id="QSQT01000010">
    <property type="protein sequence ID" value="RGK56518.1"/>
    <property type="molecule type" value="Genomic_DNA"/>
</dbReference>
<evidence type="ECO:0000313" key="3">
    <source>
        <dbReference type="EMBL" id="RGS10739.1"/>
    </source>
</evidence>
<dbReference type="GO" id="GO:0016829">
    <property type="term" value="F:lyase activity"/>
    <property type="evidence" value="ECO:0007669"/>
    <property type="project" value="UniProtKB-KW"/>
</dbReference>
<evidence type="ECO:0000313" key="8">
    <source>
        <dbReference type="Proteomes" id="UP000285750"/>
    </source>
</evidence>
<dbReference type="EMBL" id="QSTF01000058">
    <property type="protein sequence ID" value="RGM35071.1"/>
    <property type="molecule type" value="Genomic_DNA"/>
</dbReference>
<reference evidence="5 6" key="1">
    <citation type="submission" date="2018-08" db="EMBL/GenBank/DDBJ databases">
        <title>A genome reference for cultivated species of the human gut microbiota.</title>
        <authorList>
            <person name="Zou Y."/>
            <person name="Xue W."/>
            <person name="Luo G."/>
        </authorList>
    </citation>
    <scope>NUCLEOTIDE SEQUENCE [LARGE SCALE GENOMIC DNA]</scope>
    <source>
        <strain evidence="3 8">AF24-16AC</strain>
        <strain evidence="4 7">AF31-28B-AC</strain>
        <strain evidence="2 5">OM08-14</strain>
        <strain evidence="1 6">TF10-3AC</strain>
    </source>
</reference>
<organism evidence="1 6">
    <name type="scientific">Phocaeicola plebeius</name>
    <dbReference type="NCBI Taxonomy" id="310297"/>
    <lineage>
        <taxon>Bacteria</taxon>
        <taxon>Pseudomonadati</taxon>
        <taxon>Bacteroidota</taxon>
        <taxon>Bacteroidia</taxon>
        <taxon>Bacteroidales</taxon>
        <taxon>Bacteroidaceae</taxon>
        <taxon>Phocaeicola</taxon>
    </lineage>
</organism>
<gene>
    <name evidence="3" type="ORF">DWY14_01010</name>
    <name evidence="4" type="ORF">DWZ34_09070</name>
    <name evidence="2" type="ORF">DXC17_15440</name>
    <name evidence="1" type="ORF">DXD04_06975</name>
</gene>
<dbReference type="AlphaFoldDB" id="A0A3E4N3C7"/>
<sequence length="197" mass="22914">MCLFIETLRIEDGKVWHASLHDRRMNDTRRAFFGPVPDLHVCDYLRPEAYTARTRCRLTYARDVIRVEYFPYHVCPVHSLQLVAKDDIDYRYKQADRRVLDEAFALRDTADDVLIVRHGLLTDTSIANIALWNGCEWHTPAQPLLAGTQRRYLLDTGQIKETDIPVASLGNYRHIRLFNALIPFGEVELPVGQIRMY</sequence>
<dbReference type="Proteomes" id="UP000285109">
    <property type="component" value="Unassembled WGS sequence"/>
</dbReference>
<dbReference type="Proteomes" id="UP000285750">
    <property type="component" value="Unassembled WGS sequence"/>
</dbReference>
<dbReference type="Proteomes" id="UP000260862">
    <property type="component" value="Unassembled WGS sequence"/>
</dbReference>
<dbReference type="Gene3D" id="3.20.10.10">
    <property type="entry name" value="D-amino Acid Aminotransferase, subunit A, domain 2"/>
    <property type="match status" value="1"/>
</dbReference>
<accession>A0A3E4N3C7</accession>
<evidence type="ECO:0000313" key="2">
    <source>
        <dbReference type="EMBL" id="RGM35071.1"/>
    </source>
</evidence>
<keyword evidence="1" id="KW-0456">Lyase</keyword>
<dbReference type="Gene3D" id="3.30.470.10">
    <property type="match status" value="1"/>
</dbReference>
<keyword evidence="6" id="KW-1185">Reference proteome</keyword>